<feature type="chain" id="PRO_5004835688" description="cutinase" evidence="10">
    <location>
        <begin position="25"/>
        <end position="214"/>
    </location>
</feature>
<dbReference type="Proteomes" id="UP000030651">
    <property type="component" value="Unassembled WGS sequence"/>
</dbReference>
<reference evidence="12" key="1">
    <citation type="journal article" date="2015" name="BMC Genomics">
        <title>Genomic and transcriptomic analysis of the endophytic fungus Pestalotiopsis fici reveals its lifestyle and high potential for synthesis of natural products.</title>
        <authorList>
            <person name="Wang X."/>
            <person name="Zhang X."/>
            <person name="Liu L."/>
            <person name="Xiang M."/>
            <person name="Wang W."/>
            <person name="Sun X."/>
            <person name="Che Y."/>
            <person name="Guo L."/>
            <person name="Liu G."/>
            <person name="Guo L."/>
            <person name="Wang C."/>
            <person name="Yin W.B."/>
            <person name="Stadler M."/>
            <person name="Zhang X."/>
            <person name="Liu X."/>
        </authorList>
    </citation>
    <scope>NUCLEOTIDE SEQUENCE [LARGE SCALE GENOMIC DNA]</scope>
    <source>
        <strain evidence="12">W106-1 / CGMCC3.15140</strain>
    </source>
</reference>
<proteinExistence type="inferred from homology"/>
<dbReference type="SMART" id="SM01110">
    <property type="entry name" value="Cutinase"/>
    <property type="match status" value="1"/>
</dbReference>
<dbReference type="GO" id="GO:0050525">
    <property type="term" value="F:cutinase activity"/>
    <property type="evidence" value="ECO:0007669"/>
    <property type="project" value="UniProtKB-EC"/>
</dbReference>
<gene>
    <name evidence="11" type="ORF">PFICI_09109</name>
</gene>
<dbReference type="Gene3D" id="3.40.50.1820">
    <property type="entry name" value="alpha/beta hydrolase"/>
    <property type="match status" value="1"/>
</dbReference>
<dbReference type="InterPro" id="IPR011150">
    <property type="entry name" value="Cutinase_monf"/>
</dbReference>
<dbReference type="KEGG" id="pfy:PFICI_09109"/>
<dbReference type="PANTHER" id="PTHR48250">
    <property type="entry name" value="CUTINASE 2-RELATED"/>
    <property type="match status" value="1"/>
</dbReference>
<dbReference type="AlphaFoldDB" id="W3X273"/>
<comment type="catalytic activity">
    <reaction evidence="7">
        <text>cutin + H2O = cutin monomers.</text>
        <dbReference type="EC" id="3.1.1.74"/>
    </reaction>
</comment>
<evidence type="ECO:0000256" key="6">
    <source>
        <dbReference type="ARBA" id="ARBA00023157"/>
    </source>
</evidence>
<evidence type="ECO:0000256" key="3">
    <source>
        <dbReference type="ARBA" id="ARBA00022487"/>
    </source>
</evidence>
<feature type="active site" description="Nucleophile" evidence="8">
    <location>
        <position position="130"/>
    </location>
</feature>
<evidence type="ECO:0000313" key="11">
    <source>
        <dbReference type="EMBL" id="ETS79256.1"/>
    </source>
</evidence>
<evidence type="ECO:0000256" key="7">
    <source>
        <dbReference type="ARBA" id="ARBA00034045"/>
    </source>
</evidence>
<dbReference type="InParanoid" id="W3X273"/>
<comment type="similarity">
    <text evidence="1">Belongs to the cutinase family.</text>
</comment>
<evidence type="ECO:0000256" key="9">
    <source>
        <dbReference type="PIRSR" id="PIRSR611150-2"/>
    </source>
</evidence>
<dbReference type="Pfam" id="PF01083">
    <property type="entry name" value="Cutinase"/>
    <property type="match status" value="1"/>
</dbReference>
<dbReference type="InterPro" id="IPR000675">
    <property type="entry name" value="Cutinase/axe"/>
</dbReference>
<protein>
    <recommendedName>
        <fullName evidence="2">cutinase</fullName>
        <ecNumber evidence="2">3.1.1.74</ecNumber>
    </recommendedName>
</protein>
<evidence type="ECO:0000256" key="10">
    <source>
        <dbReference type="SAM" id="SignalP"/>
    </source>
</evidence>
<sequence length="214" mass="21527">MQSLISAFLLLWALAVSPATTVLASPVDKRQSLAGVTQNGLSGSCKGMTVIFARGTTELGNVGSVAGPPFFQSLSDKMGGDIAVQGVQYPADVPGFLAGGDKGGSAKMAQLVTQAMTQCPDTKVVMAGYSQGGQLVHNAAKMLPASTTSKVAAAVIFGDPNNGDAVQGVSSANTKVICHTGDNICAHGDLILAPHLTYGRDADTAASFVASAAA</sequence>
<evidence type="ECO:0000313" key="12">
    <source>
        <dbReference type="Proteomes" id="UP000030651"/>
    </source>
</evidence>
<dbReference type="HOGENOM" id="CLU_040058_2_2_1"/>
<evidence type="ECO:0000256" key="2">
    <source>
        <dbReference type="ARBA" id="ARBA00013095"/>
    </source>
</evidence>
<dbReference type="OMA" id="MSICAGG"/>
<dbReference type="EC" id="3.1.1.74" evidence="2"/>
<dbReference type="PRINTS" id="PR00129">
    <property type="entry name" value="CUTINASE"/>
</dbReference>
<dbReference type="GeneID" id="19274122"/>
<accession>W3X273</accession>
<dbReference type="EMBL" id="KI912114">
    <property type="protein sequence ID" value="ETS79256.1"/>
    <property type="molecule type" value="Genomic_DNA"/>
</dbReference>
<dbReference type="InterPro" id="IPR029058">
    <property type="entry name" value="AB_hydrolase_fold"/>
</dbReference>
<keyword evidence="5" id="KW-0378">Hydrolase</keyword>
<keyword evidence="4 10" id="KW-0732">Signal</keyword>
<keyword evidence="6 9" id="KW-1015">Disulfide bond</keyword>
<feature type="active site" evidence="8">
    <location>
        <position position="182"/>
    </location>
</feature>
<feature type="signal peptide" evidence="10">
    <location>
        <begin position="1"/>
        <end position="24"/>
    </location>
</feature>
<evidence type="ECO:0000256" key="8">
    <source>
        <dbReference type="PIRSR" id="PIRSR611150-1"/>
    </source>
</evidence>
<dbReference type="SMR" id="W3X273"/>
<name>W3X273_PESFW</name>
<dbReference type="GO" id="GO:0005576">
    <property type="term" value="C:extracellular region"/>
    <property type="evidence" value="ECO:0007669"/>
    <property type="project" value="InterPro"/>
</dbReference>
<keyword evidence="3" id="KW-0719">Serine esterase</keyword>
<evidence type="ECO:0000256" key="1">
    <source>
        <dbReference type="ARBA" id="ARBA00007534"/>
    </source>
</evidence>
<dbReference type="RefSeq" id="XP_007835881.1">
    <property type="nucleotide sequence ID" value="XM_007837690.1"/>
</dbReference>
<dbReference type="OrthoDB" id="2975078at2759"/>
<dbReference type="eggNOG" id="ENOG502S3AW">
    <property type="taxonomic scope" value="Eukaryota"/>
</dbReference>
<organism evidence="11 12">
    <name type="scientific">Pestalotiopsis fici (strain W106-1 / CGMCC3.15140)</name>
    <dbReference type="NCBI Taxonomy" id="1229662"/>
    <lineage>
        <taxon>Eukaryota</taxon>
        <taxon>Fungi</taxon>
        <taxon>Dikarya</taxon>
        <taxon>Ascomycota</taxon>
        <taxon>Pezizomycotina</taxon>
        <taxon>Sordariomycetes</taxon>
        <taxon>Xylariomycetidae</taxon>
        <taxon>Amphisphaeriales</taxon>
        <taxon>Sporocadaceae</taxon>
        <taxon>Pestalotiopsis</taxon>
    </lineage>
</organism>
<dbReference type="PANTHER" id="PTHR48250:SF1">
    <property type="entry name" value="CUTINASE"/>
    <property type="match status" value="1"/>
</dbReference>
<feature type="disulfide bond" evidence="9">
    <location>
        <begin position="45"/>
        <end position="119"/>
    </location>
</feature>
<keyword evidence="12" id="KW-1185">Reference proteome</keyword>
<dbReference type="GO" id="GO:0016052">
    <property type="term" value="P:carbohydrate catabolic process"/>
    <property type="evidence" value="ECO:0007669"/>
    <property type="project" value="TreeGrafter"/>
</dbReference>
<evidence type="ECO:0000256" key="4">
    <source>
        <dbReference type="ARBA" id="ARBA00022729"/>
    </source>
</evidence>
<evidence type="ECO:0000256" key="5">
    <source>
        <dbReference type="ARBA" id="ARBA00022801"/>
    </source>
</evidence>
<dbReference type="SUPFAM" id="SSF53474">
    <property type="entry name" value="alpha/beta-Hydrolases"/>
    <property type="match status" value="1"/>
</dbReference>
<feature type="active site" description="Proton donor/acceptor" evidence="8">
    <location>
        <position position="195"/>
    </location>
</feature>
<feature type="disulfide bond" evidence="9">
    <location>
        <begin position="178"/>
        <end position="185"/>
    </location>
</feature>